<organism evidence="3 4">
    <name type="scientific">Funneliformis geosporum</name>
    <dbReference type="NCBI Taxonomy" id="1117311"/>
    <lineage>
        <taxon>Eukaryota</taxon>
        <taxon>Fungi</taxon>
        <taxon>Fungi incertae sedis</taxon>
        <taxon>Mucoromycota</taxon>
        <taxon>Glomeromycotina</taxon>
        <taxon>Glomeromycetes</taxon>
        <taxon>Glomerales</taxon>
        <taxon>Glomeraceae</taxon>
        <taxon>Funneliformis</taxon>
    </lineage>
</organism>
<dbReference type="AlphaFoldDB" id="A0A9W4SVY0"/>
<dbReference type="InterPro" id="IPR002083">
    <property type="entry name" value="MATH/TRAF_dom"/>
</dbReference>
<dbReference type="EMBL" id="CAMKVN010002852">
    <property type="protein sequence ID" value="CAI2182847.1"/>
    <property type="molecule type" value="Genomic_DNA"/>
</dbReference>
<feature type="domain" description="MATH" evidence="2">
    <location>
        <begin position="5"/>
        <end position="155"/>
    </location>
</feature>
<evidence type="ECO:0000259" key="2">
    <source>
        <dbReference type="PROSITE" id="PS50144"/>
    </source>
</evidence>
<evidence type="ECO:0000313" key="3">
    <source>
        <dbReference type="EMBL" id="CAI2182847.1"/>
    </source>
</evidence>
<dbReference type="SUPFAM" id="SSF49599">
    <property type="entry name" value="TRAF domain-like"/>
    <property type="match status" value="1"/>
</dbReference>
<dbReference type="PROSITE" id="PS50144">
    <property type="entry name" value="MATH"/>
    <property type="match status" value="1"/>
</dbReference>
<sequence>MNDIKNTFIWEIGSFQDYVKKVNRISSQIFCIPQITFDKDQVEDDDKTTLWRLVLYPNENNYISLFIEAIKTPYEIMKSIDKRNQIYHIGIGISNKSLNFRYSRNFIHQRNSVKATFDLTKNLPSWGFTKFISLDSIFPGGDKSKKVELFIQVTILDDKPVEKKKIYGHLEKWFEDEYFTDVEFILDCGSKIKAHRIILVSNSEYF</sequence>
<dbReference type="InterPro" id="IPR000210">
    <property type="entry name" value="BTB/POZ_dom"/>
</dbReference>
<evidence type="ECO:0000313" key="4">
    <source>
        <dbReference type="Proteomes" id="UP001153678"/>
    </source>
</evidence>
<dbReference type="InterPro" id="IPR008974">
    <property type="entry name" value="TRAF-like"/>
</dbReference>
<dbReference type="Gene3D" id="3.30.710.10">
    <property type="entry name" value="Potassium Channel Kv1.1, Chain A"/>
    <property type="match status" value="1"/>
</dbReference>
<name>A0A9W4SVY0_9GLOM</name>
<dbReference type="PROSITE" id="PS50097">
    <property type="entry name" value="BTB"/>
    <property type="match status" value="1"/>
</dbReference>
<keyword evidence="4" id="KW-1185">Reference proteome</keyword>
<protein>
    <submittedName>
        <fullName evidence="3">7558_t:CDS:1</fullName>
    </submittedName>
</protein>
<dbReference type="SUPFAM" id="SSF54695">
    <property type="entry name" value="POZ domain"/>
    <property type="match status" value="1"/>
</dbReference>
<reference evidence="3" key="1">
    <citation type="submission" date="2022-08" db="EMBL/GenBank/DDBJ databases">
        <authorList>
            <person name="Kallberg Y."/>
            <person name="Tangrot J."/>
            <person name="Rosling A."/>
        </authorList>
    </citation>
    <scope>NUCLEOTIDE SEQUENCE</scope>
    <source>
        <strain evidence="3">Wild A</strain>
    </source>
</reference>
<comment type="caution">
    <text evidence="3">The sequence shown here is derived from an EMBL/GenBank/DDBJ whole genome shotgun (WGS) entry which is preliminary data.</text>
</comment>
<feature type="non-terminal residue" evidence="3">
    <location>
        <position position="206"/>
    </location>
</feature>
<feature type="domain" description="BTB" evidence="1">
    <location>
        <begin position="180"/>
        <end position="206"/>
    </location>
</feature>
<evidence type="ECO:0000259" key="1">
    <source>
        <dbReference type="PROSITE" id="PS50097"/>
    </source>
</evidence>
<gene>
    <name evidence="3" type="ORF">FWILDA_LOCUS10782</name>
</gene>
<dbReference type="Proteomes" id="UP001153678">
    <property type="component" value="Unassembled WGS sequence"/>
</dbReference>
<dbReference type="Gene3D" id="2.60.210.10">
    <property type="entry name" value="Apoptosis, Tumor Necrosis Factor Receptor Associated Protein 2, Chain A"/>
    <property type="match status" value="1"/>
</dbReference>
<proteinExistence type="predicted"/>
<dbReference type="OrthoDB" id="6359816at2759"/>
<accession>A0A9W4SVY0</accession>
<dbReference type="InterPro" id="IPR011333">
    <property type="entry name" value="SKP1/BTB/POZ_sf"/>
</dbReference>